<feature type="transmembrane region" description="Helical" evidence="6">
    <location>
        <begin position="132"/>
        <end position="153"/>
    </location>
</feature>
<protein>
    <recommendedName>
        <fullName evidence="7">Major facilitator superfamily (MFS) profile domain-containing protein</fullName>
    </recommendedName>
</protein>
<feature type="transmembrane region" description="Helical" evidence="6">
    <location>
        <begin position="388"/>
        <end position="405"/>
    </location>
</feature>
<feature type="transmembrane region" description="Helical" evidence="6">
    <location>
        <begin position="103"/>
        <end position="120"/>
    </location>
</feature>
<dbReference type="Proteomes" id="UP000027920">
    <property type="component" value="Unassembled WGS sequence"/>
</dbReference>
<dbReference type="GO" id="GO:0005351">
    <property type="term" value="F:carbohydrate:proton symporter activity"/>
    <property type="evidence" value="ECO:0007669"/>
    <property type="project" value="TreeGrafter"/>
</dbReference>
<dbReference type="PANTHER" id="PTHR48022:SF27">
    <property type="entry name" value="MAJOR FACILITATOR SUPERFAMILY (MFS) PROFILE DOMAIN-CONTAINING PROTEIN"/>
    <property type="match status" value="1"/>
</dbReference>
<reference evidence="8 9" key="1">
    <citation type="submission" date="2013-03" db="EMBL/GenBank/DDBJ databases">
        <title>The Genome Sequence of Exophiala aquamarina CBS 119918.</title>
        <authorList>
            <consortium name="The Broad Institute Genomics Platform"/>
            <person name="Cuomo C."/>
            <person name="de Hoog S."/>
            <person name="Gorbushina A."/>
            <person name="Walker B."/>
            <person name="Young S.K."/>
            <person name="Zeng Q."/>
            <person name="Gargeya S."/>
            <person name="Fitzgerald M."/>
            <person name="Haas B."/>
            <person name="Abouelleil A."/>
            <person name="Allen A.W."/>
            <person name="Alvarado L."/>
            <person name="Arachchi H.M."/>
            <person name="Berlin A.M."/>
            <person name="Chapman S.B."/>
            <person name="Gainer-Dewar J."/>
            <person name="Goldberg J."/>
            <person name="Griggs A."/>
            <person name="Gujja S."/>
            <person name="Hansen M."/>
            <person name="Howarth C."/>
            <person name="Imamovic A."/>
            <person name="Ireland A."/>
            <person name="Larimer J."/>
            <person name="McCowan C."/>
            <person name="Murphy C."/>
            <person name="Pearson M."/>
            <person name="Poon T.W."/>
            <person name="Priest M."/>
            <person name="Roberts A."/>
            <person name="Saif S."/>
            <person name="Shea T."/>
            <person name="Sisk P."/>
            <person name="Sykes S."/>
            <person name="Wortman J."/>
            <person name="Nusbaum C."/>
            <person name="Birren B."/>
        </authorList>
    </citation>
    <scope>NUCLEOTIDE SEQUENCE [LARGE SCALE GENOMIC DNA]</scope>
    <source>
        <strain evidence="8 9">CBS 119918</strain>
    </source>
</reference>
<dbReference type="STRING" id="1182545.A0A072P4I1"/>
<feature type="transmembrane region" description="Helical" evidence="6">
    <location>
        <begin position="346"/>
        <end position="368"/>
    </location>
</feature>
<name>A0A072P4I1_9EURO</name>
<evidence type="ECO:0000256" key="1">
    <source>
        <dbReference type="ARBA" id="ARBA00004141"/>
    </source>
</evidence>
<dbReference type="VEuPathDB" id="FungiDB:A1O9_09183"/>
<dbReference type="Pfam" id="PF00083">
    <property type="entry name" value="Sugar_tr"/>
    <property type="match status" value="1"/>
</dbReference>
<dbReference type="RefSeq" id="XP_013257331.1">
    <property type="nucleotide sequence ID" value="XM_013401877.1"/>
</dbReference>
<dbReference type="InterPro" id="IPR036259">
    <property type="entry name" value="MFS_trans_sf"/>
</dbReference>
<feature type="transmembrane region" description="Helical" evidence="6">
    <location>
        <begin position="73"/>
        <end position="91"/>
    </location>
</feature>
<organism evidence="8 9">
    <name type="scientific">Exophiala aquamarina CBS 119918</name>
    <dbReference type="NCBI Taxonomy" id="1182545"/>
    <lineage>
        <taxon>Eukaryota</taxon>
        <taxon>Fungi</taxon>
        <taxon>Dikarya</taxon>
        <taxon>Ascomycota</taxon>
        <taxon>Pezizomycotina</taxon>
        <taxon>Eurotiomycetes</taxon>
        <taxon>Chaetothyriomycetidae</taxon>
        <taxon>Chaetothyriales</taxon>
        <taxon>Herpotrichiellaceae</taxon>
        <taxon>Exophiala</taxon>
    </lineage>
</organism>
<evidence type="ECO:0000256" key="4">
    <source>
        <dbReference type="ARBA" id="ARBA00022989"/>
    </source>
</evidence>
<dbReference type="PANTHER" id="PTHR48022">
    <property type="entry name" value="PLASTIDIC GLUCOSE TRANSPORTER 4"/>
    <property type="match status" value="1"/>
</dbReference>
<evidence type="ECO:0000256" key="3">
    <source>
        <dbReference type="ARBA" id="ARBA00022692"/>
    </source>
</evidence>
<dbReference type="AlphaFoldDB" id="A0A072P4I1"/>
<evidence type="ECO:0000313" key="8">
    <source>
        <dbReference type="EMBL" id="KEF54741.1"/>
    </source>
</evidence>
<keyword evidence="9" id="KW-1185">Reference proteome</keyword>
<keyword evidence="3 6" id="KW-0812">Transmembrane</keyword>
<feature type="transmembrane region" description="Helical" evidence="6">
    <location>
        <begin position="43"/>
        <end position="61"/>
    </location>
</feature>
<feature type="domain" description="Major facilitator superfamily (MFS) profile" evidence="7">
    <location>
        <begin position="1"/>
        <end position="439"/>
    </location>
</feature>
<evidence type="ECO:0000259" key="7">
    <source>
        <dbReference type="PROSITE" id="PS50850"/>
    </source>
</evidence>
<feature type="transmembrane region" description="Helical" evidence="6">
    <location>
        <begin position="284"/>
        <end position="306"/>
    </location>
</feature>
<sequence length="481" mass="51842">MVGFDMSIVGPLLSLPMFAEKYQGNPGPLTGKGVLIPLQTKNLNLIVTVPIVGAIIASFGAPPMQKAVGRRKTLLWAQFCVCLPSALLQLFAPNLGVLVAGRVIHYVGLGFAANTGPLYLSEIAPAHVRGRLIGFCSVMYMASGILGSTVVWGCEKLSTNLEFQIPLGIQAGLSVFFGLLTVPLFESPQWHALRGDYHISESILYQIRGTNKVLAMAEVDDYRRAFAKTASNPSNGTLFDIVSRENIKRTLISGAYISFEQVSGLVMIGAFSTVTLTQAGVGDVFKVTIFINCLMFAGQLVGPYLVDTMGRRPVALTFLPIIAGLNMAAASLAMAGLEKNSMRSKAVAGVFICLGFFITVAYGSLSWVIQTEIAVLHLREKSVGWSQFWSYIAAIVTSFVVPRLANPDGLNLGARVAYIFAGTNTVALIFTYFCLPETKGRTFAEIQAMYDNDVCGVRLSKTPRLSTSTASRECSDGRLRS</sequence>
<gene>
    <name evidence="8" type="ORF">A1O9_09183</name>
</gene>
<comment type="caution">
    <text evidence="8">The sequence shown here is derived from an EMBL/GenBank/DDBJ whole genome shotgun (WGS) entry which is preliminary data.</text>
</comment>
<proteinExistence type="inferred from homology"/>
<feature type="transmembrane region" description="Helical" evidence="6">
    <location>
        <begin position="313"/>
        <end position="334"/>
    </location>
</feature>
<comment type="similarity">
    <text evidence="2">Belongs to the major facilitator superfamily. Sugar transporter (TC 2.A.1.1) family.</text>
</comment>
<keyword evidence="5 6" id="KW-0472">Membrane</keyword>
<dbReference type="InterPro" id="IPR020846">
    <property type="entry name" value="MFS_dom"/>
</dbReference>
<dbReference type="GeneID" id="25284093"/>
<dbReference type="PROSITE" id="PS50850">
    <property type="entry name" value="MFS"/>
    <property type="match status" value="1"/>
</dbReference>
<dbReference type="Gene3D" id="1.20.1250.20">
    <property type="entry name" value="MFS general substrate transporter like domains"/>
    <property type="match status" value="1"/>
</dbReference>
<evidence type="ECO:0000256" key="6">
    <source>
        <dbReference type="SAM" id="Phobius"/>
    </source>
</evidence>
<dbReference type="HOGENOM" id="CLU_001265_30_1_1"/>
<dbReference type="InterPro" id="IPR005828">
    <property type="entry name" value="MFS_sugar_transport-like"/>
</dbReference>
<feature type="transmembrane region" description="Helical" evidence="6">
    <location>
        <begin position="417"/>
        <end position="435"/>
    </location>
</feature>
<dbReference type="EMBL" id="AMGV01000009">
    <property type="protein sequence ID" value="KEF54741.1"/>
    <property type="molecule type" value="Genomic_DNA"/>
</dbReference>
<feature type="transmembrane region" description="Helical" evidence="6">
    <location>
        <begin position="165"/>
        <end position="185"/>
    </location>
</feature>
<evidence type="ECO:0000256" key="2">
    <source>
        <dbReference type="ARBA" id="ARBA00010992"/>
    </source>
</evidence>
<evidence type="ECO:0000313" key="9">
    <source>
        <dbReference type="Proteomes" id="UP000027920"/>
    </source>
</evidence>
<keyword evidence="4 6" id="KW-1133">Transmembrane helix</keyword>
<dbReference type="InterPro" id="IPR050360">
    <property type="entry name" value="MFS_Sugar_Transporters"/>
</dbReference>
<evidence type="ECO:0000256" key="5">
    <source>
        <dbReference type="ARBA" id="ARBA00023136"/>
    </source>
</evidence>
<dbReference type="GO" id="GO:0016020">
    <property type="term" value="C:membrane"/>
    <property type="evidence" value="ECO:0007669"/>
    <property type="project" value="UniProtKB-SubCell"/>
</dbReference>
<comment type="subcellular location">
    <subcellularLocation>
        <location evidence="1">Membrane</location>
        <topology evidence="1">Multi-pass membrane protein</topology>
    </subcellularLocation>
</comment>
<dbReference type="OrthoDB" id="6612291at2759"/>
<accession>A0A072P4I1</accession>
<feature type="transmembrane region" description="Helical" evidence="6">
    <location>
        <begin position="251"/>
        <end position="272"/>
    </location>
</feature>
<dbReference type="SUPFAM" id="SSF103473">
    <property type="entry name" value="MFS general substrate transporter"/>
    <property type="match status" value="1"/>
</dbReference>